<dbReference type="AlphaFoldDB" id="A0A0M0I3Y6"/>
<dbReference type="InterPro" id="IPR050157">
    <property type="entry name" value="PSI_iron-sulfur_center"/>
</dbReference>
<feature type="domain" description="4Fe-4S ferredoxin-type" evidence="6">
    <location>
        <begin position="36"/>
        <end position="69"/>
    </location>
</feature>
<dbReference type="CDD" id="cd10564">
    <property type="entry name" value="NapF_like"/>
    <property type="match status" value="1"/>
</dbReference>
<comment type="caution">
    <text evidence="7">The sequence shown here is derived from an EMBL/GenBank/DDBJ whole genome shotgun (WGS) entry which is preliminary data.</text>
</comment>
<keyword evidence="8" id="KW-1185">Reference proteome</keyword>
<name>A0A0M0I3Y6_9VIBR</name>
<dbReference type="NCBIfam" id="TIGR00402">
    <property type="entry name" value="napF"/>
    <property type="match status" value="1"/>
</dbReference>
<proteinExistence type="predicted"/>
<dbReference type="OrthoDB" id="9808559at2"/>
<evidence type="ECO:0000313" key="8">
    <source>
        <dbReference type="Proteomes" id="UP000037530"/>
    </source>
</evidence>
<dbReference type="STRING" id="171383.AKJ31_01130"/>
<dbReference type="GO" id="GO:0051539">
    <property type="term" value="F:4 iron, 4 sulfur cluster binding"/>
    <property type="evidence" value="ECO:0007669"/>
    <property type="project" value="UniProtKB-KW"/>
</dbReference>
<dbReference type="PATRIC" id="fig|171383.3.peg.230"/>
<organism evidence="7 8">
    <name type="scientific">Vibrio hepatarius</name>
    <dbReference type="NCBI Taxonomy" id="171383"/>
    <lineage>
        <taxon>Bacteria</taxon>
        <taxon>Pseudomonadati</taxon>
        <taxon>Pseudomonadota</taxon>
        <taxon>Gammaproteobacteria</taxon>
        <taxon>Vibrionales</taxon>
        <taxon>Vibrionaceae</taxon>
        <taxon>Vibrio</taxon>
        <taxon>Vibrio oreintalis group</taxon>
    </lineage>
</organism>
<evidence type="ECO:0000259" key="6">
    <source>
        <dbReference type="PROSITE" id="PS51379"/>
    </source>
</evidence>
<evidence type="ECO:0000256" key="3">
    <source>
        <dbReference type="ARBA" id="ARBA00022737"/>
    </source>
</evidence>
<dbReference type="Pfam" id="PF12838">
    <property type="entry name" value="Fer4_7"/>
    <property type="match status" value="1"/>
</dbReference>
<keyword evidence="3" id="KW-0677">Repeat</keyword>
<dbReference type="RefSeq" id="WP_053407251.1">
    <property type="nucleotide sequence ID" value="NZ_DAIPHI010000150.1"/>
</dbReference>
<feature type="domain" description="4Fe-4S ferredoxin-type" evidence="6">
    <location>
        <begin position="71"/>
        <end position="100"/>
    </location>
</feature>
<dbReference type="GO" id="GO:0046872">
    <property type="term" value="F:metal ion binding"/>
    <property type="evidence" value="ECO:0007669"/>
    <property type="project" value="UniProtKB-KW"/>
</dbReference>
<dbReference type="PANTHER" id="PTHR24960">
    <property type="entry name" value="PHOTOSYSTEM I IRON-SULFUR CENTER-RELATED"/>
    <property type="match status" value="1"/>
</dbReference>
<dbReference type="Pfam" id="PF00037">
    <property type="entry name" value="Fer4"/>
    <property type="match status" value="1"/>
</dbReference>
<dbReference type="InterPro" id="IPR017896">
    <property type="entry name" value="4Fe4S_Fe-S-bd"/>
</dbReference>
<dbReference type="EMBL" id="LHPI01000001">
    <property type="protein sequence ID" value="KOO08999.1"/>
    <property type="molecule type" value="Genomic_DNA"/>
</dbReference>
<dbReference type="Gene3D" id="3.30.70.20">
    <property type="match status" value="2"/>
</dbReference>
<gene>
    <name evidence="7" type="ORF">AKJ31_01130</name>
</gene>
<accession>A0A0M0I3Y6</accession>
<evidence type="ECO:0000256" key="2">
    <source>
        <dbReference type="ARBA" id="ARBA00022723"/>
    </source>
</evidence>
<feature type="domain" description="4Fe-4S ferredoxin-type" evidence="6">
    <location>
        <begin position="139"/>
        <end position="168"/>
    </location>
</feature>
<evidence type="ECO:0000313" key="7">
    <source>
        <dbReference type="EMBL" id="KOO08999.1"/>
    </source>
</evidence>
<dbReference type="PROSITE" id="PS51379">
    <property type="entry name" value="4FE4S_FER_2"/>
    <property type="match status" value="3"/>
</dbReference>
<dbReference type="SUPFAM" id="SSF54862">
    <property type="entry name" value="4Fe-4S ferredoxins"/>
    <property type="match status" value="1"/>
</dbReference>
<evidence type="ECO:0000256" key="5">
    <source>
        <dbReference type="ARBA" id="ARBA00023014"/>
    </source>
</evidence>
<keyword evidence="4" id="KW-0408">Iron</keyword>
<dbReference type="PANTHER" id="PTHR24960:SF79">
    <property type="entry name" value="PHOTOSYSTEM I IRON-SULFUR CENTER"/>
    <property type="match status" value="1"/>
</dbReference>
<evidence type="ECO:0000256" key="1">
    <source>
        <dbReference type="ARBA" id="ARBA00022485"/>
    </source>
</evidence>
<keyword evidence="1" id="KW-0004">4Fe-4S</keyword>
<sequence>MSESIDNNRRGFLSRFSQPVKRAQQAEITPRPAARPPHSVDEALFARLCDGCGECLKVCPNSVIELDAQLAQLNLDYNQCSLCGECVKACPSDALHASVPLDINLRPHFSQSCNNYLQMECQQCAFACPQHAISVQEDELPRLNNELCNGCGQCRTSCYTDAITMQLYNAS</sequence>
<dbReference type="InterPro" id="IPR017900">
    <property type="entry name" value="4Fe4S_Fe_S_CS"/>
</dbReference>
<evidence type="ECO:0000256" key="4">
    <source>
        <dbReference type="ARBA" id="ARBA00023004"/>
    </source>
</evidence>
<dbReference type="PROSITE" id="PS00198">
    <property type="entry name" value="4FE4S_FER_1"/>
    <property type="match status" value="2"/>
</dbReference>
<dbReference type="InterPro" id="IPR004496">
    <property type="entry name" value="NapF"/>
</dbReference>
<dbReference type="Proteomes" id="UP000037530">
    <property type="component" value="Unassembled WGS sequence"/>
</dbReference>
<keyword evidence="5" id="KW-0411">Iron-sulfur</keyword>
<protein>
    <submittedName>
        <fullName evidence="7">Ferredoxin</fullName>
    </submittedName>
</protein>
<keyword evidence="2" id="KW-0479">Metal-binding</keyword>
<reference evidence="8" key="1">
    <citation type="submission" date="2015-08" db="EMBL/GenBank/DDBJ databases">
        <title>Vibrio galatheae sp. nov., a novel member of the Vibrionaceae family isolated from the Solomon Islands.</title>
        <authorList>
            <person name="Giubergia S."/>
            <person name="Machado H."/>
            <person name="Mateiu R.V."/>
            <person name="Gram L."/>
        </authorList>
    </citation>
    <scope>NUCLEOTIDE SEQUENCE [LARGE SCALE GENOMIC DNA]</scope>
    <source>
        <strain evidence="8">DSM 19134</strain>
    </source>
</reference>